<dbReference type="PANTHER" id="PTHR12302">
    <property type="entry name" value="EBNA2 BINDING PROTEIN P100"/>
    <property type="match status" value="1"/>
</dbReference>
<protein>
    <submittedName>
        <fullName evidence="2">Nuclease</fullName>
    </submittedName>
</protein>
<keyword evidence="3" id="KW-1185">Reference proteome</keyword>
<dbReference type="Proteomes" id="UP000826725">
    <property type="component" value="Chromosome"/>
</dbReference>
<dbReference type="EMBL" id="AP024086">
    <property type="protein sequence ID" value="BCL60627.1"/>
    <property type="molecule type" value="Genomic_DNA"/>
</dbReference>
<feature type="domain" description="TNase-like" evidence="1">
    <location>
        <begin position="25"/>
        <end position="148"/>
    </location>
</feature>
<dbReference type="PANTHER" id="PTHR12302:SF3">
    <property type="entry name" value="SERINE_THREONINE-PROTEIN KINASE 31"/>
    <property type="match status" value="1"/>
</dbReference>
<accession>A0A8D5FFD2</accession>
<dbReference type="AlphaFoldDB" id="A0A8D5FFD2"/>
<evidence type="ECO:0000313" key="3">
    <source>
        <dbReference type="Proteomes" id="UP000826725"/>
    </source>
</evidence>
<gene>
    <name evidence="2" type="ORF">DGMP_13200</name>
</gene>
<dbReference type="SMART" id="SM00318">
    <property type="entry name" value="SNc"/>
    <property type="match status" value="1"/>
</dbReference>
<organism evidence="2 3">
    <name type="scientific">Desulfomarina profundi</name>
    <dbReference type="NCBI Taxonomy" id="2772557"/>
    <lineage>
        <taxon>Bacteria</taxon>
        <taxon>Pseudomonadati</taxon>
        <taxon>Thermodesulfobacteriota</taxon>
        <taxon>Desulfobulbia</taxon>
        <taxon>Desulfobulbales</taxon>
        <taxon>Desulfobulbaceae</taxon>
        <taxon>Desulfomarina</taxon>
    </lineage>
</organism>
<dbReference type="PROSITE" id="PS50830">
    <property type="entry name" value="TNASE_3"/>
    <property type="match status" value="1"/>
</dbReference>
<sequence>MNLKLLSHIFTVFLIICGTDICFASPFIAKVSRIIDGDSIVVLRDQEKIEVRLYGIDSPEWRQTFSREARSCLFRAVYEKNVMVFPQYYDSYGRLVAHIERDGENINGYLVEHGCAWVYPHFCRQKICDRWYKKQKKAKQEHEGLWQEEKPVSPWIWKRMKKKKNGTVFSGWLKGK</sequence>
<reference evidence="2" key="1">
    <citation type="submission" date="2020-09" db="EMBL/GenBank/DDBJ databases">
        <title>Desulfogranum mesoprofundum gen. nov., sp. nov., a novel mesophilic, sulfate-reducing chemolithoautotroph isolated from a deep-sea hydrothermal vent chimney in the Suiyo Seamount.</title>
        <authorList>
            <person name="Hashimoto Y."/>
            <person name="Nakagawa S."/>
        </authorList>
    </citation>
    <scope>NUCLEOTIDE SEQUENCE</scope>
    <source>
        <strain evidence="2">KT2</strain>
    </source>
</reference>
<evidence type="ECO:0000259" key="1">
    <source>
        <dbReference type="PROSITE" id="PS50830"/>
    </source>
</evidence>
<dbReference type="InterPro" id="IPR016071">
    <property type="entry name" value="Staphylococal_nuclease_OB-fold"/>
</dbReference>
<dbReference type="Pfam" id="PF00565">
    <property type="entry name" value="SNase"/>
    <property type="match status" value="1"/>
</dbReference>
<evidence type="ECO:0000313" key="2">
    <source>
        <dbReference type="EMBL" id="BCL60627.1"/>
    </source>
</evidence>
<name>A0A8D5FFD2_9BACT</name>
<proteinExistence type="predicted"/>
<dbReference type="KEGG" id="dbk:DGMP_13200"/>
<dbReference type="RefSeq" id="WP_228856737.1">
    <property type="nucleotide sequence ID" value="NZ_AP024086.1"/>
</dbReference>